<organism evidence="2 3">
    <name type="scientific">Ramlibacter tataouinensis</name>
    <dbReference type="NCBI Taxonomy" id="94132"/>
    <lineage>
        <taxon>Bacteria</taxon>
        <taxon>Pseudomonadati</taxon>
        <taxon>Pseudomonadota</taxon>
        <taxon>Betaproteobacteria</taxon>
        <taxon>Burkholderiales</taxon>
        <taxon>Comamonadaceae</taxon>
        <taxon>Ramlibacter</taxon>
    </lineage>
</organism>
<feature type="domain" description="RapA2 cadherin-like" evidence="1">
    <location>
        <begin position="1333"/>
        <end position="1410"/>
    </location>
</feature>
<dbReference type="InterPro" id="IPR018511">
    <property type="entry name" value="Hemolysin-typ_Ca-bd_CS"/>
</dbReference>
<dbReference type="Pfam" id="PF17803">
    <property type="entry name" value="Cadherin_4"/>
    <property type="match status" value="1"/>
</dbReference>
<dbReference type="InterPro" id="IPR011049">
    <property type="entry name" value="Serralysin-like_metalloprot_C"/>
</dbReference>
<dbReference type="OrthoDB" id="8622300at2"/>
<dbReference type="EMBL" id="CP010951">
    <property type="protein sequence ID" value="AMO23537.1"/>
    <property type="molecule type" value="Genomic_DNA"/>
</dbReference>
<keyword evidence="3" id="KW-1185">Reference proteome</keyword>
<protein>
    <recommendedName>
        <fullName evidence="1">RapA2 cadherin-like domain-containing protein</fullName>
    </recommendedName>
</protein>
<dbReference type="Proteomes" id="UP000070433">
    <property type="component" value="Chromosome"/>
</dbReference>
<dbReference type="SUPFAM" id="SSF51120">
    <property type="entry name" value="beta-Roll"/>
    <property type="match status" value="2"/>
</dbReference>
<dbReference type="PATRIC" id="fig|94132.3.peg.2500"/>
<accession>A0A127JU63</accession>
<dbReference type="InterPro" id="IPR040853">
    <property type="entry name" value="RapA2_cadherin-like"/>
</dbReference>
<evidence type="ECO:0000313" key="2">
    <source>
        <dbReference type="EMBL" id="AMO23537.1"/>
    </source>
</evidence>
<evidence type="ECO:0000259" key="1">
    <source>
        <dbReference type="Pfam" id="PF17803"/>
    </source>
</evidence>
<evidence type="ECO:0000313" key="3">
    <source>
        <dbReference type="Proteomes" id="UP000070433"/>
    </source>
</evidence>
<proteinExistence type="predicted"/>
<dbReference type="PRINTS" id="PR00313">
    <property type="entry name" value="CABNDNGRPT"/>
</dbReference>
<dbReference type="RefSeq" id="WP_061499969.1">
    <property type="nucleotide sequence ID" value="NZ_CP010951.1"/>
</dbReference>
<gene>
    <name evidence="2" type="ORF">UC35_12325</name>
</gene>
<sequence length="1723" mass="171052">MANGTSGSDSLVASAGGDKINAGAGDDTLVGGAGSDTLKGDAGRDLFIYNVTQGSAGTQDVYTGGSDIDTVLIEFTRAQWMEASTQQQIAQYLAHLVKVTNTVTGQVSNALASDFTFRFGSSTLTLQMMERLEVKVDGVALDPANALVAAANDMAAASEDGPCVTIYVLTNDSVPDLVKDLALDSGPHHGTVTLVKPNAANASTWYFKYQPDTTYYQYLAAGQTAVDTFSYRVTDANGDTSVATVSVTMTGSNDGPVVAATDVTGGVTELGTAAGSLTDSGTIDFSDVDLADVHTVSAVTPSAGALGTLTAQVTTDTTNNGSGGVVTWNYSVAASALEFLAKDQTKLESFTFSLSDGNGGSVSRTVTVTLTGTNDGPVVASTDVTGGVTEMGTAAGSLTDSGTIDFSDVDLADVHTVSAVTPSAGALGSLTAQVTTDTNDTTGTGGVVTWNYSVAAIALEYLAKDQTKTETFTFSISDGNGGTVSRTVTVTLTGTNDGPVVAATDVTGGVTEMGTAAGSLTDSGTIGFSDVDLIDVHTVSAVTPSAGALGALTAQVTTDTTSTGTGGVVTWNYSVAASALEYLAKDQTKLESFTFSLSDGNGGSVSRTVTVTLTGTNDGPVVASTDVTGGVTEMGTAAGSLTDSGTIGFSDVDLIDVHTVSAVTPSAGALGSLTAQVTTDTTSTGTGGVVTWNYSVAASALEYLAKDQTKLETFTFSISDGNGGTVSRTVTVTLTGTNDGPVVASTDVTGGVTEMGTAAGSLTDSGTIDFSDVDLADVHTVSAVTPSAGALGTLTAQVTTDTTSTGTSGVVTWNYSVAASALEYLAKDQTKLESFTFSLSDGNGGSVSRTVTVTLTGTNDGPVVASTDVTGGVTEMGTAAGSLTDSGTIDFSDVDLTDVHTVSAVTPSAGALGTLTAQVTTDTTSTGTGGVVTWNYSVAAAAVEYLAKNQTKIETFSFDLSDGNGGIVTRTVTVTLTGTNDGPVVAATDVTGGVTEMVTAAGSLSDSGTIDFSDVDLADVHTVSAVTPSAGALGALTAQVTTDTTNTGTGGVLTWNYSVAASALEYLAKDQTNTETFTFSIGDGNGGSVSRTVTVTLTGTNDGPVVAATDVTGGVTEMGTAAGQLTDSGTIDFSDADLTDVHSVSAVTPSAGALGSLTAQVTTDTTSTGTGGVVTWNYSVAASAVEYLAKDQTKLETFTFSISDGNGGTVSRTITVTLTGTNDAATISAATVTGSVTEDASPTTLSTSGTITFDDVDLTDSHTPTVAPVAGNLWGGTLTALVTDIATGAGDGTVTWTYTVANAAVQALNSGQSVSESFTVTISDGKGGTVSRTVTVTINGVNDGPIGGADNIITNAGLGSGNPFVVPESALLANDTLTGGGTLDISSVSDATGVTVVHAGGSGSNGTLTIVDLAPSGGTFSYTPTDGTSAGAATLVTVSQDNDGTINSTAGNDILVSPRSNTVYMFGLADGKDIIVDSGGNNEIRIATTAPANSQAIAVLNFEQVGSDLLIKAGATEITVKSHYGSGAIKAISFAQGGVYAGYTIGTAAYRIGADQTGTGQEDVIASSLAGQTLTGGGGNGNDMLFGNGGADTIQGGGGNDLLVGGAGNDRLEGGDGADVFVFNTALDAASNVDTVADFDGSADRISLSSAIFGGIGSGGPLAAGDFAAVSASASVGAGVNIIYDSADGRLYYDADGGSSANRTQFATVTVVGAFDHTDFLVF</sequence>
<dbReference type="Gene3D" id="2.150.10.10">
    <property type="entry name" value="Serralysin-like metalloprotease, C-terminal"/>
    <property type="match status" value="2"/>
</dbReference>
<dbReference type="PROSITE" id="PS00330">
    <property type="entry name" value="HEMOLYSIN_CALCIUM"/>
    <property type="match status" value="4"/>
</dbReference>
<name>A0A127JU63_9BURK</name>
<dbReference type="Pfam" id="PF17963">
    <property type="entry name" value="Big_9"/>
    <property type="match status" value="1"/>
</dbReference>
<dbReference type="GO" id="GO:0005509">
    <property type="term" value="F:calcium ion binding"/>
    <property type="evidence" value="ECO:0007669"/>
    <property type="project" value="InterPro"/>
</dbReference>
<reference evidence="2 3" key="1">
    <citation type="journal article" date="2014" name="Int. J. Syst. Evol. Microbiol.">
        <title>Ramlibacter solisilvae sp. nov., isolated from forest soil, and emended description of the genus Ramlibacter.</title>
        <authorList>
            <person name="Lee H.J."/>
            <person name="Lee S.H."/>
            <person name="Lee S.S."/>
            <person name="Lee J.S."/>
            <person name="Kim Y."/>
            <person name="Kim S.C."/>
            <person name="Jeon C.O."/>
        </authorList>
    </citation>
    <scope>NUCLEOTIDE SEQUENCE [LARGE SCALE GENOMIC DNA]</scope>
    <source>
        <strain evidence="2 3">5-10</strain>
    </source>
</reference>
<dbReference type="Pfam" id="PF00353">
    <property type="entry name" value="HemolysinCabind"/>
    <property type="match status" value="2"/>
</dbReference>
<dbReference type="InterPro" id="IPR001343">
    <property type="entry name" value="Hemolysn_Ca-bd"/>
</dbReference>
<dbReference type="NCBIfam" id="TIGR01965">
    <property type="entry name" value="VCBS_repeat"/>
    <property type="match status" value="10"/>
</dbReference>
<dbReference type="InterPro" id="IPR010221">
    <property type="entry name" value="VCBS_dom"/>
</dbReference>